<gene>
    <name evidence="1" type="ORF">O7047_01040</name>
</gene>
<protein>
    <submittedName>
        <fullName evidence="1">Uncharacterized protein</fullName>
    </submittedName>
</protein>
<name>A0AAE4DK00_9ENTR</name>
<sequence length="51" mass="5914">MSRLKPTLICLDPDHWNRLKVRAAVQGITTSELVRRMLALPPSRKPKERHP</sequence>
<reference evidence="1" key="1">
    <citation type="submission" date="2022-12" db="EMBL/GenBank/DDBJ databases">
        <title>NDM-1 containing novel ST 2018 Pseudenterobacter timonensis.</title>
        <authorList>
            <person name="Halder G."/>
            <person name="Mandal S."/>
            <person name="Dutta S."/>
        </authorList>
    </citation>
    <scope>NUCLEOTIDE SEQUENCE</scope>
    <source>
        <strain evidence="1">CNCI147</strain>
    </source>
</reference>
<dbReference type="RefSeq" id="WP_139158035.1">
    <property type="nucleotide sequence ID" value="NZ_JAQGEC010000001.1"/>
</dbReference>
<proteinExistence type="predicted"/>
<dbReference type="AlphaFoldDB" id="A0AAE4DK00"/>
<evidence type="ECO:0000313" key="2">
    <source>
        <dbReference type="Proteomes" id="UP001248822"/>
    </source>
</evidence>
<dbReference type="Proteomes" id="UP001248822">
    <property type="component" value="Unassembled WGS sequence"/>
</dbReference>
<organism evidence="1 2">
    <name type="scientific">Pseudenterobacter timonensis</name>
    <dbReference type="NCBI Taxonomy" id="1755099"/>
    <lineage>
        <taxon>Bacteria</taxon>
        <taxon>Pseudomonadati</taxon>
        <taxon>Pseudomonadota</taxon>
        <taxon>Gammaproteobacteria</taxon>
        <taxon>Enterobacterales</taxon>
        <taxon>Enterobacteriaceae</taxon>
        <taxon>Pseudenterobacter</taxon>
    </lineage>
</organism>
<dbReference type="EMBL" id="JAQGEC010000001">
    <property type="protein sequence ID" value="MDR9888826.1"/>
    <property type="molecule type" value="Genomic_DNA"/>
</dbReference>
<accession>A0AAE4DK00</accession>
<comment type="caution">
    <text evidence="1">The sequence shown here is derived from an EMBL/GenBank/DDBJ whole genome shotgun (WGS) entry which is preliminary data.</text>
</comment>
<evidence type="ECO:0000313" key="1">
    <source>
        <dbReference type="EMBL" id="MDR9888826.1"/>
    </source>
</evidence>